<dbReference type="InterPro" id="IPR040442">
    <property type="entry name" value="Pyrv_kinase-like_dom_sf"/>
</dbReference>
<comment type="pathway">
    <text evidence="2 13">Carbohydrate degradation; glycolysis; pyruvate from D-glyceraldehyde 3-phosphate: step 5/5.</text>
</comment>
<organism evidence="16 17">
    <name type="scientific">Spodoptera littoralis</name>
    <name type="common">Egyptian cotton leafworm</name>
    <dbReference type="NCBI Taxonomy" id="7109"/>
    <lineage>
        <taxon>Eukaryota</taxon>
        <taxon>Metazoa</taxon>
        <taxon>Ecdysozoa</taxon>
        <taxon>Arthropoda</taxon>
        <taxon>Hexapoda</taxon>
        <taxon>Insecta</taxon>
        <taxon>Pterygota</taxon>
        <taxon>Neoptera</taxon>
        <taxon>Endopterygota</taxon>
        <taxon>Lepidoptera</taxon>
        <taxon>Glossata</taxon>
        <taxon>Ditrysia</taxon>
        <taxon>Noctuoidea</taxon>
        <taxon>Noctuidae</taxon>
        <taxon>Amphipyrinae</taxon>
        <taxon>Spodoptera</taxon>
    </lineage>
</organism>
<dbReference type="InterPro" id="IPR015813">
    <property type="entry name" value="Pyrv/PenolPyrv_kinase-like_dom"/>
</dbReference>
<dbReference type="SUPFAM" id="SSF51621">
    <property type="entry name" value="Phosphoenolpyruvate/pyruvate domain"/>
    <property type="match status" value="1"/>
</dbReference>
<feature type="domain" description="Pyruvate kinase C-terminal" evidence="15">
    <location>
        <begin position="408"/>
        <end position="498"/>
    </location>
</feature>
<gene>
    <name evidence="16" type="ORF">SPLIT_LOCUS12452</name>
</gene>
<dbReference type="InterPro" id="IPR015793">
    <property type="entry name" value="Pyrv_Knase_brl"/>
</dbReference>
<comment type="catalytic activity">
    <reaction evidence="13">
        <text>pyruvate + ATP = phosphoenolpyruvate + ADP + H(+)</text>
        <dbReference type="Rhea" id="RHEA:18157"/>
        <dbReference type="ChEBI" id="CHEBI:15361"/>
        <dbReference type="ChEBI" id="CHEBI:15378"/>
        <dbReference type="ChEBI" id="CHEBI:30616"/>
        <dbReference type="ChEBI" id="CHEBI:58702"/>
        <dbReference type="ChEBI" id="CHEBI:456216"/>
        <dbReference type="EC" id="2.7.1.40"/>
    </reaction>
</comment>
<evidence type="ECO:0000313" key="16">
    <source>
        <dbReference type="EMBL" id="CAH1647101.1"/>
    </source>
</evidence>
<keyword evidence="5 13" id="KW-0808">Transferase</keyword>
<dbReference type="Gene3D" id="3.20.20.60">
    <property type="entry name" value="Phosphoenolpyruvate-binding domains"/>
    <property type="match status" value="1"/>
</dbReference>
<dbReference type="InterPro" id="IPR036918">
    <property type="entry name" value="Pyrv_Knase_C_sf"/>
</dbReference>
<evidence type="ECO:0000256" key="3">
    <source>
        <dbReference type="ARBA" id="ARBA00008663"/>
    </source>
</evidence>
<dbReference type="AlphaFoldDB" id="A0A9P0IGW6"/>
<dbReference type="PANTHER" id="PTHR11817">
    <property type="entry name" value="PYRUVATE KINASE"/>
    <property type="match status" value="1"/>
</dbReference>
<dbReference type="Pfam" id="PF00224">
    <property type="entry name" value="PK"/>
    <property type="match status" value="1"/>
</dbReference>
<protein>
    <recommendedName>
        <fullName evidence="4 13">Pyruvate kinase</fullName>
        <ecNumber evidence="4 13">2.7.1.40</ecNumber>
    </recommendedName>
</protein>
<evidence type="ECO:0000256" key="9">
    <source>
        <dbReference type="ARBA" id="ARBA00022840"/>
    </source>
</evidence>
<keyword evidence="12" id="KW-0670">Pyruvate</keyword>
<keyword evidence="7" id="KW-0547">Nucleotide-binding</keyword>
<reference evidence="16" key="1">
    <citation type="submission" date="2022-02" db="EMBL/GenBank/DDBJ databases">
        <authorList>
            <person name="King R."/>
        </authorList>
    </citation>
    <scope>NUCLEOTIDE SEQUENCE</scope>
</reference>
<evidence type="ECO:0000256" key="10">
    <source>
        <dbReference type="ARBA" id="ARBA00022842"/>
    </source>
</evidence>
<evidence type="ECO:0000256" key="6">
    <source>
        <dbReference type="ARBA" id="ARBA00022723"/>
    </source>
</evidence>
<dbReference type="GO" id="GO:0004743">
    <property type="term" value="F:pyruvate kinase activity"/>
    <property type="evidence" value="ECO:0007669"/>
    <property type="project" value="UniProtKB-EC"/>
</dbReference>
<evidence type="ECO:0000259" key="15">
    <source>
        <dbReference type="Pfam" id="PF02887"/>
    </source>
</evidence>
<keyword evidence="9" id="KW-0067">ATP-binding</keyword>
<dbReference type="InterPro" id="IPR015806">
    <property type="entry name" value="Pyrv_Knase_insert_dom_sf"/>
</dbReference>
<keyword evidence="17" id="KW-1185">Reference proteome</keyword>
<dbReference type="EC" id="2.7.1.40" evidence="4 13"/>
<evidence type="ECO:0000256" key="4">
    <source>
        <dbReference type="ARBA" id="ARBA00012142"/>
    </source>
</evidence>
<evidence type="ECO:0000256" key="7">
    <source>
        <dbReference type="ARBA" id="ARBA00022741"/>
    </source>
</evidence>
<evidence type="ECO:0000256" key="1">
    <source>
        <dbReference type="ARBA" id="ARBA00001958"/>
    </source>
</evidence>
<keyword evidence="11 13" id="KW-0324">Glycolysis</keyword>
<evidence type="ECO:0000256" key="5">
    <source>
        <dbReference type="ARBA" id="ARBA00022679"/>
    </source>
</evidence>
<dbReference type="EMBL" id="LR824540">
    <property type="protein sequence ID" value="CAH1647101.1"/>
    <property type="molecule type" value="Genomic_DNA"/>
</dbReference>
<dbReference type="Gene3D" id="2.40.33.10">
    <property type="entry name" value="PK beta-barrel domain-like"/>
    <property type="match status" value="1"/>
</dbReference>
<evidence type="ECO:0000256" key="12">
    <source>
        <dbReference type="ARBA" id="ARBA00023317"/>
    </source>
</evidence>
<keyword evidence="8 13" id="KW-0418">Kinase</keyword>
<dbReference type="GO" id="GO:0000287">
    <property type="term" value="F:magnesium ion binding"/>
    <property type="evidence" value="ECO:0007669"/>
    <property type="project" value="InterPro"/>
</dbReference>
<sequence>MDSLADNIEFENIDITDEKYVLSPPYEHRRTLLMVTIADTEMQGVDIERVLEMGTNVIRFNTIYSPKQDKIKLIENFEKAASFLAQKYGLHAWPYATSVDLTASMVQTGLLEGNQGKILRIKDQVPQIWIEEKSEVILTNRMALFDKCNRSQIFVDNPYLTSDVKIGMEINISDAEIIMVCTAKGEHSIKCTVTKGGYLQNMAHVCMRGAIRTRPFVSKMDLHIIKFALEYQMDMIIINYPRNIETVSKIKTLLGSKQKRPLIITGISTQEGFGNIDDFIRETDGVLLSREYLTYEVEPALYDRIGWMQNIIAGKCRKAGKPFYVSGGIFEETLKTGIANTREISEVTNAILGGTTGFSLYDTSNMNNLFETIKNFNELCPSVEPLCTDKTEFYQFLSRTKMPLNAAEACALSCVEIANQTKARLIIVPTVSGGTVALITWFRPNSTILAVSTTTRTVRRLKTLRGVIPLLYKGEPRRTWFDIVQDRVNFALQYAVVKRWILFNHYYITLEKGSERSSFCDAVRVWKVTASKESQIQCELRKIYNSKTNKKEFKMCNFK</sequence>
<dbReference type="Pfam" id="PF02887">
    <property type="entry name" value="PK_C"/>
    <property type="match status" value="1"/>
</dbReference>
<dbReference type="InterPro" id="IPR011037">
    <property type="entry name" value="Pyrv_Knase-like_insert_dom_sf"/>
</dbReference>
<accession>A0A9P0IGW6</accession>
<dbReference type="SUPFAM" id="SSF50800">
    <property type="entry name" value="PK beta-barrel domain-like"/>
    <property type="match status" value="1"/>
</dbReference>
<dbReference type="GO" id="GO:0005524">
    <property type="term" value="F:ATP binding"/>
    <property type="evidence" value="ECO:0007669"/>
    <property type="project" value="UniProtKB-KW"/>
</dbReference>
<comment type="similarity">
    <text evidence="3 13">Belongs to the pyruvate kinase family.</text>
</comment>
<dbReference type="GO" id="GO:0016301">
    <property type="term" value="F:kinase activity"/>
    <property type="evidence" value="ECO:0007669"/>
    <property type="project" value="UniProtKB-KW"/>
</dbReference>
<evidence type="ECO:0000256" key="13">
    <source>
        <dbReference type="RuleBase" id="RU000504"/>
    </source>
</evidence>
<feature type="domain" description="Pyruvate kinase barrel" evidence="14">
    <location>
        <begin position="29"/>
        <end position="357"/>
    </location>
</feature>
<dbReference type="InterPro" id="IPR001697">
    <property type="entry name" value="Pyr_Knase"/>
</dbReference>
<keyword evidence="10 13" id="KW-0460">Magnesium</keyword>
<evidence type="ECO:0000259" key="14">
    <source>
        <dbReference type="Pfam" id="PF00224"/>
    </source>
</evidence>
<dbReference type="Proteomes" id="UP001153321">
    <property type="component" value="Chromosome 9"/>
</dbReference>
<dbReference type="PRINTS" id="PR01050">
    <property type="entry name" value="PYRUVTKNASE"/>
</dbReference>
<evidence type="ECO:0000256" key="8">
    <source>
        <dbReference type="ARBA" id="ARBA00022777"/>
    </source>
</evidence>
<name>A0A9P0IGW6_SPOLI</name>
<dbReference type="Gene3D" id="3.40.1380.20">
    <property type="entry name" value="Pyruvate kinase, C-terminal domain"/>
    <property type="match status" value="1"/>
</dbReference>
<keyword evidence="6" id="KW-0479">Metal-binding</keyword>
<dbReference type="InterPro" id="IPR015795">
    <property type="entry name" value="Pyrv_Knase_C"/>
</dbReference>
<evidence type="ECO:0000256" key="2">
    <source>
        <dbReference type="ARBA" id="ARBA00004997"/>
    </source>
</evidence>
<evidence type="ECO:0000256" key="11">
    <source>
        <dbReference type="ARBA" id="ARBA00023152"/>
    </source>
</evidence>
<comment type="cofactor">
    <cofactor evidence="1">
        <name>K(+)</name>
        <dbReference type="ChEBI" id="CHEBI:29103"/>
    </cofactor>
</comment>
<dbReference type="SUPFAM" id="SSF52935">
    <property type="entry name" value="PK C-terminal domain-like"/>
    <property type="match status" value="1"/>
</dbReference>
<dbReference type="GO" id="GO:0030955">
    <property type="term" value="F:potassium ion binding"/>
    <property type="evidence" value="ECO:0007669"/>
    <property type="project" value="InterPro"/>
</dbReference>
<evidence type="ECO:0000313" key="17">
    <source>
        <dbReference type="Proteomes" id="UP001153321"/>
    </source>
</evidence>
<proteinExistence type="inferred from homology"/>